<dbReference type="EC" id="2.7.13.3" evidence="3"/>
<evidence type="ECO:0000313" key="16">
    <source>
        <dbReference type="Proteomes" id="UP001501490"/>
    </source>
</evidence>
<dbReference type="InterPro" id="IPR005467">
    <property type="entry name" value="His_kinase_dom"/>
</dbReference>
<dbReference type="InterPro" id="IPR004358">
    <property type="entry name" value="Sig_transdc_His_kin-like_C"/>
</dbReference>
<name>A0ABP7AUM4_9ACTN</name>
<dbReference type="Pfam" id="PF00512">
    <property type="entry name" value="HisKA"/>
    <property type="match status" value="1"/>
</dbReference>
<dbReference type="PANTHER" id="PTHR45436:SF5">
    <property type="entry name" value="SENSOR HISTIDINE KINASE TRCS"/>
    <property type="match status" value="1"/>
</dbReference>
<dbReference type="PANTHER" id="PTHR45436">
    <property type="entry name" value="SENSOR HISTIDINE KINASE YKOH"/>
    <property type="match status" value="1"/>
</dbReference>
<evidence type="ECO:0000256" key="5">
    <source>
        <dbReference type="ARBA" id="ARBA00022679"/>
    </source>
</evidence>
<dbReference type="InterPro" id="IPR003661">
    <property type="entry name" value="HisK_dim/P_dom"/>
</dbReference>
<feature type="transmembrane region" description="Helical" evidence="12">
    <location>
        <begin position="15"/>
        <end position="40"/>
    </location>
</feature>
<accession>A0ABP7AUM4</accession>
<feature type="coiled-coil region" evidence="11">
    <location>
        <begin position="196"/>
        <end position="230"/>
    </location>
</feature>
<evidence type="ECO:0000256" key="2">
    <source>
        <dbReference type="ARBA" id="ARBA00004236"/>
    </source>
</evidence>
<dbReference type="RefSeq" id="WP_344809524.1">
    <property type="nucleotide sequence ID" value="NZ_BAABAB010000050.1"/>
</dbReference>
<dbReference type="PRINTS" id="PR00344">
    <property type="entry name" value="BCTRLSENSOR"/>
</dbReference>
<gene>
    <name evidence="15" type="ORF">GCM10022236_48620</name>
</gene>
<dbReference type="CDD" id="cd06225">
    <property type="entry name" value="HAMP"/>
    <property type="match status" value="1"/>
</dbReference>
<comment type="caution">
    <text evidence="15">The sequence shown here is derived from an EMBL/GenBank/DDBJ whole genome shotgun (WGS) entry which is preliminary data.</text>
</comment>
<dbReference type="InterPro" id="IPR003594">
    <property type="entry name" value="HATPase_dom"/>
</dbReference>
<feature type="domain" description="Histidine kinase" evidence="13">
    <location>
        <begin position="230"/>
        <end position="459"/>
    </location>
</feature>
<keyword evidence="10 12" id="KW-0472">Membrane</keyword>
<evidence type="ECO:0000256" key="12">
    <source>
        <dbReference type="SAM" id="Phobius"/>
    </source>
</evidence>
<keyword evidence="11" id="KW-0175">Coiled coil</keyword>
<dbReference type="SMART" id="SM00387">
    <property type="entry name" value="HATPase_c"/>
    <property type="match status" value="1"/>
</dbReference>
<keyword evidence="9" id="KW-0902">Two-component regulatory system</keyword>
<dbReference type="Pfam" id="PF00672">
    <property type="entry name" value="HAMP"/>
    <property type="match status" value="1"/>
</dbReference>
<evidence type="ECO:0000256" key="11">
    <source>
        <dbReference type="SAM" id="Coils"/>
    </source>
</evidence>
<dbReference type="EMBL" id="BAABAB010000050">
    <property type="protein sequence ID" value="GAA3640268.1"/>
    <property type="molecule type" value="Genomic_DNA"/>
</dbReference>
<evidence type="ECO:0000313" key="15">
    <source>
        <dbReference type="EMBL" id="GAA3640268.1"/>
    </source>
</evidence>
<dbReference type="CDD" id="cd00082">
    <property type="entry name" value="HisKA"/>
    <property type="match status" value="1"/>
</dbReference>
<dbReference type="PROSITE" id="PS50109">
    <property type="entry name" value="HIS_KIN"/>
    <property type="match status" value="1"/>
</dbReference>
<evidence type="ECO:0000256" key="10">
    <source>
        <dbReference type="ARBA" id="ARBA00023136"/>
    </source>
</evidence>
<evidence type="ECO:0000259" key="14">
    <source>
        <dbReference type="PROSITE" id="PS50885"/>
    </source>
</evidence>
<comment type="catalytic activity">
    <reaction evidence="1">
        <text>ATP + protein L-histidine = ADP + protein N-phospho-L-histidine.</text>
        <dbReference type="EC" id="2.7.13.3"/>
    </reaction>
</comment>
<evidence type="ECO:0000256" key="3">
    <source>
        <dbReference type="ARBA" id="ARBA00012438"/>
    </source>
</evidence>
<reference evidence="16" key="1">
    <citation type="journal article" date="2019" name="Int. J. Syst. Evol. Microbiol.">
        <title>The Global Catalogue of Microorganisms (GCM) 10K type strain sequencing project: providing services to taxonomists for standard genome sequencing and annotation.</title>
        <authorList>
            <consortium name="The Broad Institute Genomics Platform"/>
            <consortium name="The Broad Institute Genome Sequencing Center for Infectious Disease"/>
            <person name="Wu L."/>
            <person name="Ma J."/>
        </authorList>
    </citation>
    <scope>NUCLEOTIDE SEQUENCE [LARGE SCALE GENOMIC DNA]</scope>
    <source>
        <strain evidence="16">JCM 16929</strain>
    </source>
</reference>
<organism evidence="15 16">
    <name type="scientific">Microlunatus ginsengisoli</name>
    <dbReference type="NCBI Taxonomy" id="363863"/>
    <lineage>
        <taxon>Bacteria</taxon>
        <taxon>Bacillati</taxon>
        <taxon>Actinomycetota</taxon>
        <taxon>Actinomycetes</taxon>
        <taxon>Propionibacteriales</taxon>
        <taxon>Propionibacteriaceae</taxon>
        <taxon>Microlunatus</taxon>
    </lineage>
</organism>
<evidence type="ECO:0000256" key="9">
    <source>
        <dbReference type="ARBA" id="ARBA00023012"/>
    </source>
</evidence>
<dbReference type="InterPro" id="IPR036890">
    <property type="entry name" value="HATPase_C_sf"/>
</dbReference>
<dbReference type="GO" id="GO:0016301">
    <property type="term" value="F:kinase activity"/>
    <property type="evidence" value="ECO:0007669"/>
    <property type="project" value="UniProtKB-KW"/>
</dbReference>
<evidence type="ECO:0000256" key="4">
    <source>
        <dbReference type="ARBA" id="ARBA00022553"/>
    </source>
</evidence>
<evidence type="ECO:0000256" key="6">
    <source>
        <dbReference type="ARBA" id="ARBA00022692"/>
    </source>
</evidence>
<proteinExistence type="predicted"/>
<dbReference type="InterPro" id="IPR036097">
    <property type="entry name" value="HisK_dim/P_sf"/>
</dbReference>
<keyword evidence="5" id="KW-0808">Transferase</keyword>
<dbReference type="Gene3D" id="3.30.565.10">
    <property type="entry name" value="Histidine kinase-like ATPase, C-terminal domain"/>
    <property type="match status" value="1"/>
</dbReference>
<dbReference type="Gene3D" id="1.10.287.130">
    <property type="match status" value="1"/>
</dbReference>
<dbReference type="PROSITE" id="PS50885">
    <property type="entry name" value="HAMP"/>
    <property type="match status" value="1"/>
</dbReference>
<sequence>MRNHRLAAASVRTRVALGVIAGLAVVLALLCVAVNAIFVAQSERNLDALLAGRLQLGRQLARTGVGPQQIVNRVSTTSVSAQLVLANGSVFTAGPAGGEVRSASATLNTGPNGQGRVDGSRLTVSVDIGLVRGAQQRLGRVLVLGSLVALAVSAALVVLVVRIALRPLDDVAGLARSITSGQRGGRLRPERTDTEIGQTAQALDEMLDELEGAEARARQAEESSRRFLADAAHELRTPVAGIQAAAETLLHDGSTMEPAQREQLEVLLIREARRAGTLISDLLTTARLDAGLRLESTPTSLGGLAAAEAERARLLFPQASVTLHGDVKTGDIPPGDMQPGDVVVGCDPDRIGGVLRNLLDNALRAAGPAGRISIAVTADSSWAHVDVVDSGPGVPPAERERIFDRLVRLDGSRGDFAGGSGLGLAIARGYARAHGGDLVCLEPPPGWGALFRLSLPRNG</sequence>
<dbReference type="SMART" id="SM00388">
    <property type="entry name" value="HisKA"/>
    <property type="match status" value="1"/>
</dbReference>
<evidence type="ECO:0000256" key="1">
    <source>
        <dbReference type="ARBA" id="ARBA00000085"/>
    </source>
</evidence>
<dbReference type="InterPro" id="IPR003660">
    <property type="entry name" value="HAMP_dom"/>
</dbReference>
<dbReference type="SUPFAM" id="SSF47384">
    <property type="entry name" value="Homodimeric domain of signal transducing histidine kinase"/>
    <property type="match status" value="1"/>
</dbReference>
<keyword evidence="7 15" id="KW-0418">Kinase</keyword>
<dbReference type="CDD" id="cd00075">
    <property type="entry name" value="HATPase"/>
    <property type="match status" value="1"/>
</dbReference>
<dbReference type="SMART" id="SM00304">
    <property type="entry name" value="HAMP"/>
    <property type="match status" value="1"/>
</dbReference>
<dbReference type="SUPFAM" id="SSF55874">
    <property type="entry name" value="ATPase domain of HSP90 chaperone/DNA topoisomerase II/histidine kinase"/>
    <property type="match status" value="1"/>
</dbReference>
<dbReference type="Pfam" id="PF02518">
    <property type="entry name" value="HATPase_c"/>
    <property type="match status" value="1"/>
</dbReference>
<comment type="subcellular location">
    <subcellularLocation>
        <location evidence="2">Cell membrane</location>
    </subcellularLocation>
</comment>
<feature type="domain" description="HAMP" evidence="14">
    <location>
        <begin position="162"/>
        <end position="215"/>
    </location>
</feature>
<keyword evidence="4" id="KW-0597">Phosphoprotein</keyword>
<evidence type="ECO:0000256" key="8">
    <source>
        <dbReference type="ARBA" id="ARBA00022989"/>
    </source>
</evidence>
<dbReference type="Gene3D" id="6.10.340.10">
    <property type="match status" value="1"/>
</dbReference>
<feature type="transmembrane region" description="Helical" evidence="12">
    <location>
        <begin position="141"/>
        <end position="165"/>
    </location>
</feature>
<keyword evidence="16" id="KW-1185">Reference proteome</keyword>
<dbReference type="Proteomes" id="UP001501490">
    <property type="component" value="Unassembled WGS sequence"/>
</dbReference>
<protein>
    <recommendedName>
        <fullName evidence="3">histidine kinase</fullName>
        <ecNumber evidence="3">2.7.13.3</ecNumber>
    </recommendedName>
</protein>
<evidence type="ECO:0000256" key="7">
    <source>
        <dbReference type="ARBA" id="ARBA00022777"/>
    </source>
</evidence>
<keyword evidence="6 12" id="KW-0812">Transmembrane</keyword>
<keyword evidence="8 12" id="KW-1133">Transmembrane helix</keyword>
<evidence type="ECO:0000259" key="13">
    <source>
        <dbReference type="PROSITE" id="PS50109"/>
    </source>
</evidence>
<dbReference type="InterPro" id="IPR050428">
    <property type="entry name" value="TCS_sensor_his_kinase"/>
</dbReference>